<feature type="compositionally biased region" description="Acidic residues" evidence="1">
    <location>
        <begin position="498"/>
        <end position="510"/>
    </location>
</feature>
<sequence length="549" mass="60765">MGYSPESPRDMSSPDAISPYPDRPIRPLPKRPLRERISPDVAQSIKYPPAPKTTTPLFYYGYNLREDAGADGVAESQHPTERKRVDETERNYISRRNGNVLDSDEDEQAFRSRIYSRPSADTAGRSYRYVQKPDSKHPDPQPPASTTSSVDGYDSFENTNNKKKRKIPTPGDSNLNGVHLSSDLASMGISGPEDLIEEVSNGVGSYHSPGSGQGISGPGRGRYGRIRNGRSPLRTLSDGTSNWGNGRSSKQRQSQWSSASESSGIISESIATANAEKFPITPSRGQENISILQQQASKKSSPASTQFTFTCDSQVPGTVPWPGPTSLTNMHMSPTRTVTHGTQTSPSIPTNLSTGPNLQKQTAAQTAPPKKTRRRTGKEYLIAARQRREQQKWRNDHHPIPKEDQWTCEFCEYEQIFGTPPVALIKQYEIKDRHARKQEAERRRLLEKAKMKGRKGKKGSKATAKANSATQDRQAHQTQQPASMNHSQSQSQGTQSEEYYEDEYDDEYAQDEPPPCPTGPRTAQKFEPVHSDLGKTVSHGVASGVVPES</sequence>
<organism evidence="2 3">
    <name type="scientific">Amorphotheca resinae ATCC 22711</name>
    <dbReference type="NCBI Taxonomy" id="857342"/>
    <lineage>
        <taxon>Eukaryota</taxon>
        <taxon>Fungi</taxon>
        <taxon>Dikarya</taxon>
        <taxon>Ascomycota</taxon>
        <taxon>Pezizomycotina</taxon>
        <taxon>Leotiomycetes</taxon>
        <taxon>Helotiales</taxon>
        <taxon>Amorphothecaceae</taxon>
        <taxon>Amorphotheca</taxon>
    </lineage>
</organism>
<feature type="region of interest" description="Disordered" evidence="1">
    <location>
        <begin position="1"/>
        <end position="54"/>
    </location>
</feature>
<protein>
    <submittedName>
        <fullName evidence="2">Uncharacterized protein</fullName>
    </submittedName>
</protein>
<dbReference type="OrthoDB" id="4174342at2759"/>
<keyword evidence="3" id="KW-1185">Reference proteome</keyword>
<feature type="compositionally biased region" description="Basic residues" evidence="1">
    <location>
        <begin position="451"/>
        <end position="460"/>
    </location>
</feature>
<feature type="compositionally biased region" description="Polar residues" evidence="1">
    <location>
        <begin position="237"/>
        <end position="247"/>
    </location>
</feature>
<feature type="region of interest" description="Disordered" evidence="1">
    <location>
        <begin position="447"/>
        <end position="549"/>
    </location>
</feature>
<evidence type="ECO:0000313" key="3">
    <source>
        <dbReference type="Proteomes" id="UP000241818"/>
    </source>
</evidence>
<accession>A0A2T3BF84</accession>
<feature type="region of interest" description="Disordered" evidence="1">
    <location>
        <begin position="292"/>
        <end position="377"/>
    </location>
</feature>
<feature type="compositionally biased region" description="Polar residues" evidence="1">
    <location>
        <begin position="307"/>
        <end position="316"/>
    </location>
</feature>
<feature type="compositionally biased region" description="Gly residues" evidence="1">
    <location>
        <begin position="211"/>
        <end position="221"/>
    </location>
</feature>
<feature type="region of interest" description="Disordered" evidence="1">
    <location>
        <begin position="69"/>
        <end position="262"/>
    </location>
</feature>
<feature type="compositionally biased region" description="Basic and acidic residues" evidence="1">
    <location>
        <begin position="78"/>
        <end position="92"/>
    </location>
</feature>
<dbReference type="RefSeq" id="XP_024725564.1">
    <property type="nucleotide sequence ID" value="XM_024862234.1"/>
</dbReference>
<name>A0A2T3BF84_AMORE</name>
<evidence type="ECO:0000256" key="1">
    <source>
        <dbReference type="SAM" id="MobiDB-lite"/>
    </source>
</evidence>
<dbReference type="STRING" id="857342.A0A2T3BF84"/>
<dbReference type="AlphaFoldDB" id="A0A2T3BF84"/>
<dbReference type="GeneID" id="36570315"/>
<dbReference type="InParanoid" id="A0A2T3BF84"/>
<dbReference type="EMBL" id="KZ679006">
    <property type="protein sequence ID" value="PSS28039.1"/>
    <property type="molecule type" value="Genomic_DNA"/>
</dbReference>
<proteinExistence type="predicted"/>
<feature type="compositionally biased region" description="Polar residues" evidence="1">
    <location>
        <begin position="467"/>
        <end position="486"/>
    </location>
</feature>
<feature type="compositionally biased region" description="Low complexity" evidence="1">
    <location>
        <begin position="293"/>
        <end position="306"/>
    </location>
</feature>
<feature type="compositionally biased region" description="Polar residues" evidence="1">
    <location>
        <begin position="325"/>
        <end position="365"/>
    </location>
</feature>
<reference evidence="2 3" key="1">
    <citation type="journal article" date="2018" name="New Phytol.">
        <title>Comparative genomics and transcriptomics depict ericoid mycorrhizal fungi as versatile saprotrophs and plant mutualists.</title>
        <authorList>
            <person name="Martino E."/>
            <person name="Morin E."/>
            <person name="Grelet G.A."/>
            <person name="Kuo A."/>
            <person name="Kohler A."/>
            <person name="Daghino S."/>
            <person name="Barry K.W."/>
            <person name="Cichocki N."/>
            <person name="Clum A."/>
            <person name="Dockter R.B."/>
            <person name="Hainaut M."/>
            <person name="Kuo R.C."/>
            <person name="LaButti K."/>
            <person name="Lindahl B.D."/>
            <person name="Lindquist E.A."/>
            <person name="Lipzen A."/>
            <person name="Khouja H.R."/>
            <person name="Magnuson J."/>
            <person name="Murat C."/>
            <person name="Ohm R.A."/>
            <person name="Singer S.W."/>
            <person name="Spatafora J.W."/>
            <person name="Wang M."/>
            <person name="Veneault-Fourrey C."/>
            <person name="Henrissat B."/>
            <person name="Grigoriev I.V."/>
            <person name="Martin F.M."/>
            <person name="Perotto S."/>
        </authorList>
    </citation>
    <scope>NUCLEOTIDE SEQUENCE [LARGE SCALE GENOMIC DNA]</scope>
    <source>
        <strain evidence="2 3">ATCC 22711</strain>
    </source>
</reference>
<feature type="compositionally biased region" description="Low complexity" evidence="1">
    <location>
        <begin position="251"/>
        <end position="262"/>
    </location>
</feature>
<dbReference type="Proteomes" id="UP000241818">
    <property type="component" value="Unassembled WGS sequence"/>
</dbReference>
<feature type="compositionally biased region" description="Low complexity" evidence="1">
    <location>
        <begin position="487"/>
        <end position="497"/>
    </location>
</feature>
<gene>
    <name evidence="2" type="ORF">M430DRAFT_132166</name>
</gene>
<evidence type="ECO:0000313" key="2">
    <source>
        <dbReference type="EMBL" id="PSS28039.1"/>
    </source>
</evidence>